<dbReference type="SUPFAM" id="SSF47986">
    <property type="entry name" value="DEATH domain"/>
    <property type="match status" value="1"/>
</dbReference>
<evidence type="ECO:0000313" key="1">
    <source>
        <dbReference type="EMBL" id="KAK6186385.1"/>
    </source>
</evidence>
<comment type="caution">
    <text evidence="1">The sequence shown here is derived from an EMBL/GenBank/DDBJ whole genome shotgun (WGS) entry which is preliminary data.</text>
</comment>
<protein>
    <recommendedName>
        <fullName evidence="3">CARD domain-containing protein</fullName>
    </recommendedName>
</protein>
<dbReference type="InterPro" id="IPR011029">
    <property type="entry name" value="DEATH-like_dom_sf"/>
</dbReference>
<organism evidence="1 2">
    <name type="scientific">Patella caerulea</name>
    <name type="common">Rayed Mediterranean limpet</name>
    <dbReference type="NCBI Taxonomy" id="87958"/>
    <lineage>
        <taxon>Eukaryota</taxon>
        <taxon>Metazoa</taxon>
        <taxon>Spiralia</taxon>
        <taxon>Lophotrochozoa</taxon>
        <taxon>Mollusca</taxon>
        <taxon>Gastropoda</taxon>
        <taxon>Patellogastropoda</taxon>
        <taxon>Patelloidea</taxon>
        <taxon>Patellidae</taxon>
        <taxon>Patella</taxon>
    </lineage>
</organism>
<dbReference type="Proteomes" id="UP001347796">
    <property type="component" value="Unassembled WGS sequence"/>
</dbReference>
<evidence type="ECO:0008006" key="3">
    <source>
        <dbReference type="Google" id="ProtNLM"/>
    </source>
</evidence>
<accession>A0AAN8K031</accession>
<evidence type="ECO:0000313" key="2">
    <source>
        <dbReference type="Proteomes" id="UP001347796"/>
    </source>
</evidence>
<reference evidence="1 2" key="1">
    <citation type="submission" date="2024-01" db="EMBL/GenBank/DDBJ databases">
        <title>The genome of the rayed Mediterranean limpet Patella caerulea (Linnaeus, 1758).</title>
        <authorList>
            <person name="Anh-Thu Weber A."/>
            <person name="Halstead-Nussloch G."/>
        </authorList>
    </citation>
    <scope>NUCLEOTIDE SEQUENCE [LARGE SCALE GENOMIC DNA]</scope>
    <source>
        <strain evidence="1">AATW-2023a</strain>
        <tissue evidence="1">Whole specimen</tissue>
    </source>
</reference>
<gene>
    <name evidence="1" type="ORF">SNE40_008430</name>
</gene>
<keyword evidence="2" id="KW-1185">Reference proteome</keyword>
<sequence length="205" mass="23564">MANEQQTVGLVSTEEHAAVLERIKHLEEVTEKLSKKIQESHVNNQQSGKAVAESGQTSLKEVIDDDVNDDAGDSKEEWIEDIIPAIYSNECMNKNGSLKIQKNMKTLWLNIEPKELIIELHSLLVFDIDEFDYLLDYVEEKSRSDGALKMLRKLYRKGPNSYILFLVALERCNHIWVIKTLEPDCGKLNRFYNCDVNEVIINHSN</sequence>
<proteinExistence type="predicted"/>
<dbReference type="CDD" id="cd01671">
    <property type="entry name" value="CARD"/>
    <property type="match status" value="1"/>
</dbReference>
<dbReference type="Gene3D" id="1.10.533.10">
    <property type="entry name" value="Death Domain, Fas"/>
    <property type="match status" value="1"/>
</dbReference>
<name>A0AAN8K031_PATCE</name>
<dbReference type="EMBL" id="JAZGQO010000006">
    <property type="protein sequence ID" value="KAK6186385.1"/>
    <property type="molecule type" value="Genomic_DNA"/>
</dbReference>
<dbReference type="AlphaFoldDB" id="A0AAN8K031"/>